<name>A0A291HNC6_9GAMM</name>
<evidence type="ECO:0000313" key="3">
    <source>
        <dbReference type="EMBL" id="ATG73667.1"/>
    </source>
</evidence>
<dbReference type="AlphaFoldDB" id="A0A291HNC6"/>
<keyword evidence="2" id="KW-0812">Transmembrane</keyword>
<dbReference type="Proteomes" id="UP000217763">
    <property type="component" value="Chromosome"/>
</dbReference>
<keyword evidence="4" id="KW-1185">Reference proteome</keyword>
<feature type="coiled-coil region" evidence="1">
    <location>
        <begin position="41"/>
        <end position="91"/>
    </location>
</feature>
<dbReference type="EMBL" id="CP012621">
    <property type="protein sequence ID" value="ATG73667.1"/>
    <property type="molecule type" value="Genomic_DNA"/>
</dbReference>
<evidence type="ECO:0000256" key="1">
    <source>
        <dbReference type="SAM" id="Coils"/>
    </source>
</evidence>
<reference evidence="4" key="1">
    <citation type="submission" date="2015-09" db="EMBL/GenBank/DDBJ databases">
        <authorList>
            <person name="Shao Z."/>
            <person name="Wang L."/>
        </authorList>
    </citation>
    <scope>NUCLEOTIDE SEQUENCE [LARGE SCALE GENOMIC DNA]</scope>
    <source>
        <strain evidence="4">F13-1</strain>
    </source>
</reference>
<dbReference type="InterPro" id="IPR020269">
    <property type="entry name" value="Phage_Mu_Releasin"/>
</dbReference>
<feature type="transmembrane region" description="Helical" evidence="2">
    <location>
        <begin position="12"/>
        <end position="30"/>
    </location>
</feature>
<evidence type="ECO:0000256" key="2">
    <source>
        <dbReference type="SAM" id="Phobius"/>
    </source>
</evidence>
<accession>A0A291HNC6</accession>
<keyword evidence="2" id="KW-0472">Membrane</keyword>
<organism evidence="3 4">
    <name type="scientific">Zobellella denitrificans</name>
    <dbReference type="NCBI Taxonomy" id="347534"/>
    <lineage>
        <taxon>Bacteria</taxon>
        <taxon>Pseudomonadati</taxon>
        <taxon>Pseudomonadota</taxon>
        <taxon>Gammaproteobacteria</taxon>
        <taxon>Aeromonadales</taxon>
        <taxon>Aeromonadaceae</taxon>
        <taxon>Zobellella</taxon>
    </lineage>
</organism>
<protein>
    <recommendedName>
        <fullName evidence="5">DUF2730 domain-containing protein</fullName>
    </recommendedName>
</protein>
<dbReference type="KEGG" id="zdf:AN401_07190"/>
<gene>
    <name evidence="3" type="ORF">AN401_07190</name>
</gene>
<keyword evidence="1" id="KW-0175">Coiled coil</keyword>
<evidence type="ECO:0000313" key="4">
    <source>
        <dbReference type="Proteomes" id="UP000217763"/>
    </source>
</evidence>
<keyword evidence="2" id="KW-1133">Transmembrane helix</keyword>
<sequence>MMEYNWTAIRFAFDVFQALFMTGVAIYVWWTRRTSATAAEINGLKQRITEVDSRAARIEQALEHRPGHGDIDELRGELAQTNRALAELGAQLQGTTALLHRLHEYLLTERSKS</sequence>
<proteinExistence type="predicted"/>
<dbReference type="Pfam" id="PF10805">
    <property type="entry name" value="DUF2730"/>
    <property type="match status" value="1"/>
</dbReference>
<evidence type="ECO:0008006" key="5">
    <source>
        <dbReference type="Google" id="ProtNLM"/>
    </source>
</evidence>
<dbReference type="RefSeq" id="WP_096778941.1">
    <property type="nucleotide sequence ID" value="NZ_CP012621.1"/>
</dbReference>